<keyword evidence="2" id="KW-0808">Transferase</keyword>
<accession>A0A0L0SJP5</accession>
<sequence>MSSIGSAGISRSDPASQVAPFVTSRARSSANDSSREPTQRQLMAGLSELGPAPEGHGLVFRKLSLPGASLTDIAFLGRFQHLEFLELFCNQISDVTPLGQLPYLFSVDLSNNKLTSFVMPSVPVNLQDLDLSRNQLMNVLDLRGHKYLRHLCLDRNLIKSLDGLQECRFLTHLSLVNNGVQSMQGLEGLPIRVLDLRRNRMRSLAETASLPDLEELYASHNELHGLTDLSTQHSRLSVLAVDHNLISREADILHLQPIPSLRALSLRGNPFHLTHRAYRHRILFHLPHLERLDGLATGVQEKVAALNAFDPPMEVVAAVAHATALVCEAIVPECSSLYYSERGLGGTPSPFPPLVMVGPAGVGKRTLTARLVRDHPHIFGVCVSHTTRKPRPGERHGVDYYFVSKQEMEAKIRGGQMASAVTLLGHLYGIAIEACERVRNEGRIGILDMELEGAVALAQSGHFPARYVYIAPPSIDALQDRLQARYHRVRSSSRSRSRATSPDAPAVVPNETLYWVENARKQQARGISAEEVAAGLPMAFDAVVVNDDLEACYKALEKEAMREFWAQYRAQLGEERVMMEMGGAGAGV</sequence>
<dbReference type="STRING" id="578462.A0A0L0SJP5"/>
<keyword evidence="7" id="KW-1185">Reference proteome</keyword>
<dbReference type="InterPro" id="IPR020590">
    <property type="entry name" value="Guanylate_kinase_CS"/>
</dbReference>
<organism evidence="6 7">
    <name type="scientific">Allomyces macrogynus (strain ATCC 38327)</name>
    <name type="common">Allomyces javanicus var. macrogynus</name>
    <dbReference type="NCBI Taxonomy" id="578462"/>
    <lineage>
        <taxon>Eukaryota</taxon>
        <taxon>Fungi</taxon>
        <taxon>Fungi incertae sedis</taxon>
        <taxon>Blastocladiomycota</taxon>
        <taxon>Blastocladiomycetes</taxon>
        <taxon>Blastocladiales</taxon>
        <taxon>Blastocladiaceae</taxon>
        <taxon>Allomyces</taxon>
    </lineage>
</organism>
<reference evidence="7" key="2">
    <citation type="submission" date="2009-11" db="EMBL/GenBank/DDBJ databases">
        <title>The Genome Sequence of Allomyces macrogynus strain ATCC 38327.</title>
        <authorList>
            <consortium name="The Broad Institute Genome Sequencing Platform"/>
            <person name="Russ C."/>
            <person name="Cuomo C."/>
            <person name="Shea T."/>
            <person name="Young S.K."/>
            <person name="Zeng Q."/>
            <person name="Koehrsen M."/>
            <person name="Haas B."/>
            <person name="Borodovsky M."/>
            <person name="Guigo R."/>
            <person name="Alvarado L."/>
            <person name="Berlin A."/>
            <person name="Borenstein D."/>
            <person name="Chen Z."/>
            <person name="Engels R."/>
            <person name="Freedman E."/>
            <person name="Gellesch M."/>
            <person name="Goldberg J."/>
            <person name="Griggs A."/>
            <person name="Gujja S."/>
            <person name="Heiman D."/>
            <person name="Hepburn T."/>
            <person name="Howarth C."/>
            <person name="Jen D."/>
            <person name="Larson L."/>
            <person name="Lewis B."/>
            <person name="Mehta T."/>
            <person name="Park D."/>
            <person name="Pearson M."/>
            <person name="Roberts A."/>
            <person name="Saif S."/>
            <person name="Shenoy N."/>
            <person name="Sisk P."/>
            <person name="Stolte C."/>
            <person name="Sykes S."/>
            <person name="Walk T."/>
            <person name="White J."/>
            <person name="Yandava C."/>
            <person name="Burger G."/>
            <person name="Gray M.W."/>
            <person name="Holland P.W.H."/>
            <person name="King N."/>
            <person name="Lang F.B.F."/>
            <person name="Roger A.J."/>
            <person name="Ruiz-Trillo I."/>
            <person name="Lander E."/>
            <person name="Nusbaum C."/>
        </authorList>
    </citation>
    <scope>NUCLEOTIDE SEQUENCE [LARGE SCALE GENOMIC DNA]</scope>
    <source>
        <strain evidence="7">ATCC 38327</strain>
    </source>
</reference>
<protein>
    <recommendedName>
        <fullName evidence="5">Guanylate kinase-like domain-containing protein</fullName>
    </recommendedName>
</protein>
<evidence type="ECO:0000256" key="1">
    <source>
        <dbReference type="ARBA" id="ARBA00005790"/>
    </source>
</evidence>
<keyword evidence="3" id="KW-0418">Kinase</keyword>
<evidence type="ECO:0000259" key="5">
    <source>
        <dbReference type="PROSITE" id="PS50052"/>
    </source>
</evidence>
<dbReference type="InterPro" id="IPR008145">
    <property type="entry name" value="GK/Ca_channel_bsu"/>
</dbReference>
<dbReference type="InterPro" id="IPR008144">
    <property type="entry name" value="Guanylate_kin-like_dom"/>
</dbReference>
<dbReference type="PANTHER" id="PTHR23117:SF13">
    <property type="entry name" value="GUANYLATE KINASE"/>
    <property type="match status" value="1"/>
</dbReference>
<name>A0A0L0SJP5_ALLM3</name>
<dbReference type="eggNOG" id="KOG0531">
    <property type="taxonomic scope" value="Eukaryota"/>
</dbReference>
<evidence type="ECO:0000256" key="2">
    <source>
        <dbReference type="ARBA" id="ARBA00022679"/>
    </source>
</evidence>
<dbReference type="Gene3D" id="3.40.50.300">
    <property type="entry name" value="P-loop containing nucleotide triphosphate hydrolases"/>
    <property type="match status" value="1"/>
</dbReference>
<feature type="region of interest" description="Disordered" evidence="4">
    <location>
        <begin position="1"/>
        <end position="38"/>
    </location>
</feature>
<evidence type="ECO:0000313" key="7">
    <source>
        <dbReference type="Proteomes" id="UP000054350"/>
    </source>
</evidence>
<dbReference type="Gene3D" id="3.80.10.10">
    <property type="entry name" value="Ribonuclease Inhibitor"/>
    <property type="match status" value="2"/>
</dbReference>
<dbReference type="SUPFAM" id="SSF52058">
    <property type="entry name" value="L domain-like"/>
    <property type="match status" value="1"/>
</dbReference>
<dbReference type="Proteomes" id="UP000054350">
    <property type="component" value="Unassembled WGS sequence"/>
</dbReference>
<dbReference type="CDD" id="cd00071">
    <property type="entry name" value="GMPK"/>
    <property type="match status" value="1"/>
</dbReference>
<proteinExistence type="inferred from homology"/>
<dbReference type="InterPro" id="IPR001611">
    <property type="entry name" value="Leu-rich_rpt"/>
</dbReference>
<dbReference type="EMBL" id="GG745340">
    <property type="protein sequence ID" value="KNE62620.1"/>
    <property type="molecule type" value="Genomic_DNA"/>
</dbReference>
<evidence type="ECO:0000313" key="6">
    <source>
        <dbReference type="EMBL" id="KNE62620.1"/>
    </source>
</evidence>
<dbReference type="AlphaFoldDB" id="A0A0L0SJP5"/>
<dbReference type="SMART" id="SM00365">
    <property type="entry name" value="LRR_SD22"/>
    <property type="match status" value="4"/>
</dbReference>
<dbReference type="eggNOG" id="KOG0707">
    <property type="taxonomic scope" value="Eukaryota"/>
</dbReference>
<evidence type="ECO:0000256" key="4">
    <source>
        <dbReference type="SAM" id="MobiDB-lite"/>
    </source>
</evidence>
<dbReference type="PROSITE" id="PS51450">
    <property type="entry name" value="LRR"/>
    <property type="match status" value="4"/>
</dbReference>
<dbReference type="PROSITE" id="PS50052">
    <property type="entry name" value="GUANYLATE_KINASE_2"/>
    <property type="match status" value="1"/>
</dbReference>
<dbReference type="Pfam" id="PF00625">
    <property type="entry name" value="Guanylate_kin"/>
    <property type="match status" value="1"/>
</dbReference>
<dbReference type="PANTHER" id="PTHR23117">
    <property type="entry name" value="GUANYLATE KINASE-RELATED"/>
    <property type="match status" value="1"/>
</dbReference>
<gene>
    <name evidence="6" type="ORF">AMAG_07821</name>
</gene>
<dbReference type="GO" id="GO:0004385">
    <property type="term" value="F:GMP kinase activity"/>
    <property type="evidence" value="ECO:0007669"/>
    <property type="project" value="TreeGrafter"/>
</dbReference>
<dbReference type="GO" id="GO:0005829">
    <property type="term" value="C:cytosol"/>
    <property type="evidence" value="ECO:0007669"/>
    <property type="project" value="TreeGrafter"/>
</dbReference>
<reference evidence="6 7" key="1">
    <citation type="submission" date="2009-11" db="EMBL/GenBank/DDBJ databases">
        <title>Annotation of Allomyces macrogynus ATCC 38327.</title>
        <authorList>
            <consortium name="The Broad Institute Genome Sequencing Platform"/>
            <person name="Russ C."/>
            <person name="Cuomo C."/>
            <person name="Burger G."/>
            <person name="Gray M.W."/>
            <person name="Holland P.W.H."/>
            <person name="King N."/>
            <person name="Lang F.B.F."/>
            <person name="Roger A.J."/>
            <person name="Ruiz-Trillo I."/>
            <person name="Young S.K."/>
            <person name="Zeng Q."/>
            <person name="Gargeya S."/>
            <person name="Fitzgerald M."/>
            <person name="Haas B."/>
            <person name="Abouelleil A."/>
            <person name="Alvarado L."/>
            <person name="Arachchi H.M."/>
            <person name="Berlin A."/>
            <person name="Chapman S.B."/>
            <person name="Gearin G."/>
            <person name="Goldberg J."/>
            <person name="Griggs A."/>
            <person name="Gujja S."/>
            <person name="Hansen M."/>
            <person name="Heiman D."/>
            <person name="Howarth C."/>
            <person name="Larimer J."/>
            <person name="Lui A."/>
            <person name="MacDonald P.J.P."/>
            <person name="McCowen C."/>
            <person name="Montmayeur A."/>
            <person name="Murphy C."/>
            <person name="Neiman D."/>
            <person name="Pearson M."/>
            <person name="Priest M."/>
            <person name="Roberts A."/>
            <person name="Saif S."/>
            <person name="Shea T."/>
            <person name="Sisk P."/>
            <person name="Stolte C."/>
            <person name="Sykes S."/>
            <person name="Wortman J."/>
            <person name="Nusbaum C."/>
            <person name="Birren B."/>
        </authorList>
    </citation>
    <scope>NUCLEOTIDE SEQUENCE [LARGE SCALE GENOMIC DNA]</scope>
    <source>
        <strain evidence="6 7">ATCC 38327</strain>
    </source>
</reference>
<dbReference type="OMA" id="ADDPYPM"/>
<dbReference type="SUPFAM" id="SSF52540">
    <property type="entry name" value="P-loop containing nucleoside triphosphate hydrolases"/>
    <property type="match status" value="1"/>
</dbReference>
<dbReference type="OrthoDB" id="6334211at2759"/>
<dbReference type="InterPro" id="IPR027417">
    <property type="entry name" value="P-loop_NTPase"/>
</dbReference>
<evidence type="ECO:0000256" key="3">
    <source>
        <dbReference type="ARBA" id="ARBA00022777"/>
    </source>
</evidence>
<comment type="similarity">
    <text evidence="1">Belongs to the guanylate kinase family.</text>
</comment>
<feature type="domain" description="Guanylate kinase-like" evidence="5">
    <location>
        <begin position="351"/>
        <end position="561"/>
    </location>
</feature>
<dbReference type="VEuPathDB" id="FungiDB:AMAG_07821"/>
<dbReference type="InterPro" id="IPR032675">
    <property type="entry name" value="LRR_dom_sf"/>
</dbReference>
<dbReference type="PROSITE" id="PS00856">
    <property type="entry name" value="GUANYLATE_KINASE_1"/>
    <property type="match status" value="1"/>
</dbReference>
<dbReference type="SMART" id="SM00072">
    <property type="entry name" value="GuKc"/>
    <property type="match status" value="1"/>
</dbReference>